<reference evidence="3 4" key="1">
    <citation type="submission" date="2020-08" db="EMBL/GenBank/DDBJ databases">
        <title>Functional genomics of gut bacteria from endangered species of beetles.</title>
        <authorList>
            <person name="Carlos-Shanley C."/>
        </authorList>
    </citation>
    <scope>NUCLEOTIDE SEQUENCE [LARGE SCALE GENOMIC DNA]</scope>
    <source>
        <strain evidence="3 4">S00224</strain>
    </source>
</reference>
<feature type="domain" description="Amidohydrolase-related" evidence="2">
    <location>
        <begin position="48"/>
        <end position="320"/>
    </location>
</feature>
<evidence type="ECO:0000313" key="4">
    <source>
        <dbReference type="Proteomes" id="UP000575241"/>
    </source>
</evidence>
<dbReference type="EMBL" id="JACHLN010000004">
    <property type="protein sequence ID" value="MBB4840942.1"/>
    <property type="molecule type" value="Genomic_DNA"/>
</dbReference>
<dbReference type="GO" id="GO:0016831">
    <property type="term" value="F:carboxy-lyase activity"/>
    <property type="evidence" value="ECO:0007669"/>
    <property type="project" value="InterPro"/>
</dbReference>
<dbReference type="Pfam" id="PF04909">
    <property type="entry name" value="Amidohydro_2"/>
    <property type="match status" value="1"/>
</dbReference>
<accession>A0A7W7K581</accession>
<dbReference type="GO" id="GO:0005829">
    <property type="term" value="C:cytosol"/>
    <property type="evidence" value="ECO:0007669"/>
    <property type="project" value="TreeGrafter"/>
</dbReference>
<protein>
    <submittedName>
        <fullName evidence="3">Putative TIM-barrel fold metal-dependent hydrolase</fullName>
    </submittedName>
</protein>
<gene>
    <name evidence="3" type="ORF">HNP52_004039</name>
</gene>
<sequence>MKIVALEEHFITEEVRLAWTRCTGSSRDESFDRFNTPVLENRLKDLGEARLRQMDESGVDVQVLSLNTPGVQNLDAVEAVAIARQANDLMARTIERRPDRFEGFATLPTPDPIAAALELERAVSVLGLRGAMLMGRTGERHLDDPSMLPIFETAARLRVPLYLHPQIPVAAVRQSYYSGFGDTTDVAFATLGWGWHYETGVEAVRLILSGLFDRFPDLQIILGHWGETMLFYLERIDVMSKFAPNLKRSVSEYVRQNFYVTPSGMLSPTYLRWSIETIGVERIMFSTDYPYQIAPGRGARDFVESAALSDAEKVMIAHANWDDLKARARSSSAGA</sequence>
<name>A0A7W7K581_9SPHN</name>
<keyword evidence="3" id="KW-0378">Hydrolase</keyword>
<dbReference type="InterPro" id="IPR032466">
    <property type="entry name" value="Metal_Hydrolase"/>
</dbReference>
<dbReference type="GO" id="GO:0019748">
    <property type="term" value="P:secondary metabolic process"/>
    <property type="evidence" value="ECO:0007669"/>
    <property type="project" value="TreeGrafter"/>
</dbReference>
<dbReference type="PANTHER" id="PTHR21240:SF30">
    <property type="entry name" value="AMIDOHYDROLASE-RELATED DOMAIN-CONTAINING PROTEIN-RELATED"/>
    <property type="match status" value="1"/>
</dbReference>
<dbReference type="RefSeq" id="WP_184169793.1">
    <property type="nucleotide sequence ID" value="NZ_JACHLN010000004.1"/>
</dbReference>
<comment type="caution">
    <text evidence="3">The sequence shown here is derived from an EMBL/GenBank/DDBJ whole genome shotgun (WGS) entry which is preliminary data.</text>
</comment>
<evidence type="ECO:0000313" key="3">
    <source>
        <dbReference type="EMBL" id="MBB4840942.1"/>
    </source>
</evidence>
<dbReference type="AlphaFoldDB" id="A0A7W7K581"/>
<keyword evidence="4" id="KW-1185">Reference proteome</keyword>
<dbReference type="Gene3D" id="3.20.20.140">
    <property type="entry name" value="Metal-dependent hydrolases"/>
    <property type="match status" value="1"/>
</dbReference>
<dbReference type="PANTHER" id="PTHR21240">
    <property type="entry name" value="2-AMINO-3-CARBOXYLMUCONATE-6-SEMIALDEHYDE DECARBOXYLASE"/>
    <property type="match status" value="1"/>
</dbReference>
<dbReference type="GO" id="GO:0016787">
    <property type="term" value="F:hydrolase activity"/>
    <property type="evidence" value="ECO:0007669"/>
    <property type="project" value="UniProtKB-KW"/>
</dbReference>
<proteinExistence type="predicted"/>
<evidence type="ECO:0000259" key="2">
    <source>
        <dbReference type="Pfam" id="PF04909"/>
    </source>
</evidence>
<dbReference type="InterPro" id="IPR032465">
    <property type="entry name" value="ACMSD"/>
</dbReference>
<dbReference type="SUPFAM" id="SSF51556">
    <property type="entry name" value="Metallo-dependent hydrolases"/>
    <property type="match status" value="1"/>
</dbReference>
<dbReference type="Proteomes" id="UP000575241">
    <property type="component" value="Unassembled WGS sequence"/>
</dbReference>
<organism evidence="3 4">
    <name type="scientific">Sphingomonas kyeonggiensis</name>
    <dbReference type="NCBI Taxonomy" id="1268553"/>
    <lineage>
        <taxon>Bacteria</taxon>
        <taxon>Pseudomonadati</taxon>
        <taxon>Pseudomonadota</taxon>
        <taxon>Alphaproteobacteria</taxon>
        <taxon>Sphingomonadales</taxon>
        <taxon>Sphingomonadaceae</taxon>
        <taxon>Sphingomonas</taxon>
    </lineage>
</organism>
<evidence type="ECO:0000256" key="1">
    <source>
        <dbReference type="ARBA" id="ARBA00023239"/>
    </source>
</evidence>
<dbReference type="InterPro" id="IPR006680">
    <property type="entry name" value="Amidohydro-rel"/>
</dbReference>
<keyword evidence="1" id="KW-0456">Lyase</keyword>